<proteinExistence type="predicted"/>
<accession>C1DVE7</accession>
<dbReference type="AlphaFoldDB" id="C1DVE7"/>
<sequence length="102" mass="11725">MGRISSQILKELLDKIDRLVLEAQISEESYYLEDLGKLVNEIEGYLQNGLLDESSAKIILEKVQLISNIIQEKSNKIIKILEDKQKEEKLIQQAQKLLSEIV</sequence>
<dbReference type="EC" id="3.6.3.14" evidence="1"/>
<dbReference type="Proteomes" id="UP000001369">
    <property type="component" value="Chromosome"/>
</dbReference>
<gene>
    <name evidence="1" type="ordered locus">SULAZ_1112</name>
</gene>
<dbReference type="STRING" id="204536.SULAZ_1112"/>
<organism evidence="1 2">
    <name type="scientific">Sulfurihydrogenibium azorense (strain DSM 15241 / OCM 825 / Az-Fu1)</name>
    <dbReference type="NCBI Taxonomy" id="204536"/>
    <lineage>
        <taxon>Bacteria</taxon>
        <taxon>Pseudomonadati</taxon>
        <taxon>Aquificota</taxon>
        <taxon>Aquificia</taxon>
        <taxon>Aquificales</taxon>
        <taxon>Hydrogenothermaceae</taxon>
        <taxon>Sulfurihydrogenibium</taxon>
    </lineage>
</organism>
<dbReference type="HOGENOM" id="CLU_2276010_0_0_0"/>
<keyword evidence="2" id="KW-1185">Reference proteome</keyword>
<dbReference type="RefSeq" id="WP_012674076.1">
    <property type="nucleotide sequence ID" value="NC_012438.1"/>
</dbReference>
<dbReference type="OrthoDB" id="9855580at2"/>
<dbReference type="EMBL" id="CP001229">
    <property type="protein sequence ID" value="ACN98755.1"/>
    <property type="molecule type" value="Genomic_DNA"/>
</dbReference>
<protein>
    <submittedName>
        <fullName evidence="1">Putative ATP synthase B chain</fullName>
        <ecNumber evidence="1">3.6.3.14</ecNumber>
    </submittedName>
</protein>
<reference evidence="1 2" key="1">
    <citation type="journal article" date="2009" name="J. Bacteriol.">
        <title>Complete and draft genome sequences of six members of the Aquificales.</title>
        <authorList>
            <person name="Reysenbach A.L."/>
            <person name="Hamamura N."/>
            <person name="Podar M."/>
            <person name="Griffiths E."/>
            <person name="Ferreira S."/>
            <person name="Hochstein R."/>
            <person name="Heidelberg J."/>
            <person name="Johnson J."/>
            <person name="Mead D."/>
            <person name="Pohorille A."/>
            <person name="Sarmiento M."/>
            <person name="Schweighofer K."/>
            <person name="Seshadri R."/>
            <person name="Voytek M.A."/>
        </authorList>
    </citation>
    <scope>NUCLEOTIDE SEQUENCE [LARGE SCALE GENOMIC DNA]</scope>
    <source>
        <strain evidence="2">Az-Fu1 / DSM 15241 / OCM 825</strain>
    </source>
</reference>
<dbReference type="KEGG" id="saf:SULAZ_1112"/>
<dbReference type="GO" id="GO:0016787">
    <property type="term" value="F:hydrolase activity"/>
    <property type="evidence" value="ECO:0007669"/>
    <property type="project" value="UniProtKB-KW"/>
</dbReference>
<evidence type="ECO:0000313" key="1">
    <source>
        <dbReference type="EMBL" id="ACN98755.1"/>
    </source>
</evidence>
<name>C1DVE7_SULAA</name>
<keyword evidence="1" id="KW-0378">Hydrolase</keyword>
<evidence type="ECO:0000313" key="2">
    <source>
        <dbReference type="Proteomes" id="UP000001369"/>
    </source>
</evidence>